<name>A0ABR6CRQ8_9BACI</name>
<dbReference type="Gene3D" id="3.55.50.40">
    <property type="match status" value="1"/>
</dbReference>
<dbReference type="Proteomes" id="UP000626697">
    <property type="component" value="Unassembled WGS sequence"/>
</dbReference>
<dbReference type="EMBL" id="JACJHX010000008">
    <property type="protein sequence ID" value="MBA9027626.1"/>
    <property type="molecule type" value="Genomic_DNA"/>
</dbReference>
<evidence type="ECO:0000313" key="2">
    <source>
        <dbReference type="Proteomes" id="UP000626697"/>
    </source>
</evidence>
<accession>A0ABR6CRQ8</accession>
<evidence type="ECO:0000313" key="1">
    <source>
        <dbReference type="EMBL" id="MBA9027626.1"/>
    </source>
</evidence>
<keyword evidence="2" id="KW-1185">Reference proteome</keyword>
<protein>
    <submittedName>
        <fullName evidence="1">Uncharacterized protein</fullName>
    </submittedName>
</protein>
<reference evidence="1 2" key="1">
    <citation type="submission" date="2020-08" db="EMBL/GenBank/DDBJ databases">
        <title>Genomic Encyclopedia of Type Strains, Phase IV (KMG-IV): sequencing the most valuable type-strain genomes for metagenomic binning, comparative biology and taxonomic classification.</title>
        <authorList>
            <person name="Goeker M."/>
        </authorList>
    </citation>
    <scope>NUCLEOTIDE SEQUENCE [LARGE SCALE GENOMIC DNA]</scope>
    <source>
        <strain evidence="1 2">DSM 105481</strain>
    </source>
</reference>
<organism evidence="1 2">
    <name type="scientific">Peribacillus huizhouensis</name>
    <dbReference type="NCBI Taxonomy" id="1501239"/>
    <lineage>
        <taxon>Bacteria</taxon>
        <taxon>Bacillati</taxon>
        <taxon>Bacillota</taxon>
        <taxon>Bacilli</taxon>
        <taxon>Bacillales</taxon>
        <taxon>Bacillaceae</taxon>
        <taxon>Peribacillus</taxon>
    </lineage>
</organism>
<comment type="caution">
    <text evidence="1">The sequence shown here is derived from an EMBL/GenBank/DDBJ whole genome shotgun (WGS) entry which is preliminary data.</text>
</comment>
<sequence length="109" mass="12393">MTEIRNQKSVAAQHVYLDLIEHQVYGIIGGTRNANDIFSFVLSGTGWTFESVDVTDYALFANFSENNVLSLNWDACSKLECEIKIMPNMHIKIYKKNWHGDGSSIYVQT</sequence>
<proteinExistence type="predicted"/>
<dbReference type="RefSeq" id="WP_182503083.1">
    <property type="nucleotide sequence ID" value="NZ_JACJHX010000008.1"/>
</dbReference>
<gene>
    <name evidence="1" type="ORF">HNP81_002916</name>
</gene>